<dbReference type="RefSeq" id="WP_115077303.1">
    <property type="nucleotide sequence ID" value="NZ_CP022313.1"/>
</dbReference>
<gene>
    <name evidence="1" type="ORF">CFN16_09790</name>
</gene>
<protein>
    <recommendedName>
        <fullName evidence="3">Immunity protein 50 of polymorphic toxin system</fullName>
    </recommendedName>
</protein>
<evidence type="ECO:0008006" key="3">
    <source>
        <dbReference type="Google" id="ProtNLM"/>
    </source>
</evidence>
<evidence type="ECO:0000313" key="2">
    <source>
        <dbReference type="Proteomes" id="UP000254535"/>
    </source>
</evidence>
<organism evidence="1 2">
    <name type="scientific">Pseudomonas fluorescens</name>
    <dbReference type="NCBI Taxonomy" id="294"/>
    <lineage>
        <taxon>Bacteria</taxon>
        <taxon>Pseudomonadati</taxon>
        <taxon>Pseudomonadota</taxon>
        <taxon>Gammaproteobacteria</taxon>
        <taxon>Pseudomonadales</taxon>
        <taxon>Pseudomonadaceae</taxon>
        <taxon>Pseudomonas</taxon>
    </lineage>
</organism>
<dbReference type="InterPro" id="IPR028957">
    <property type="entry name" value="Imm50"/>
</dbReference>
<dbReference type="Proteomes" id="UP000254535">
    <property type="component" value="Chromosome"/>
</dbReference>
<sequence>MNSWNELDGSTFFNKTFTSPIPIGEIELFSISIDNSRPVIIMEFDIPDYPDAPPAKWKQSGFNTCRIGLNCSNIEDLLIKNIPTHEKMTIKITSNEQKFRVSAYSENSLIEFTTKHPLLCGPSAYLNAPE</sequence>
<proteinExistence type="predicted"/>
<accession>A0A345UVA7</accession>
<evidence type="ECO:0000313" key="1">
    <source>
        <dbReference type="EMBL" id="AXJ04409.1"/>
    </source>
</evidence>
<name>A0A345UVA7_PSEFL</name>
<dbReference type="Pfam" id="PF15594">
    <property type="entry name" value="Imm50"/>
    <property type="match status" value="1"/>
</dbReference>
<dbReference type="AlphaFoldDB" id="A0A345UVA7"/>
<reference evidence="1 2" key="1">
    <citation type="submission" date="2017-07" db="EMBL/GenBank/DDBJ databases">
        <title>Genome sequence of Pseudomonas NEP1.</title>
        <authorList>
            <person name="Nascimento F.X."/>
        </authorList>
    </citation>
    <scope>NUCLEOTIDE SEQUENCE [LARGE SCALE GENOMIC DNA]</scope>
    <source>
        <strain evidence="1 2">NEP1</strain>
    </source>
</reference>
<dbReference type="EMBL" id="CP022313">
    <property type="protein sequence ID" value="AXJ04409.1"/>
    <property type="molecule type" value="Genomic_DNA"/>
</dbReference>